<dbReference type="GO" id="GO:0004527">
    <property type="term" value="F:exonuclease activity"/>
    <property type="evidence" value="ECO:0007669"/>
    <property type="project" value="UniProtKB-KW"/>
</dbReference>
<feature type="domain" description="BRCT" evidence="4">
    <location>
        <begin position="231"/>
        <end position="309"/>
    </location>
</feature>
<organism evidence="5 6">
    <name type="scientific">Cellulomonas gilvus (strain ATCC 13127 / NRRL B-14078)</name>
    <name type="common">Cellvibrio gilvus</name>
    <dbReference type="NCBI Taxonomy" id="593907"/>
    <lineage>
        <taxon>Bacteria</taxon>
        <taxon>Bacillati</taxon>
        <taxon>Actinomycetota</taxon>
        <taxon>Actinomycetes</taxon>
        <taxon>Micrococcales</taxon>
        <taxon>Cellulomonadaceae</taxon>
        <taxon>Cellulomonas</taxon>
    </lineage>
</organism>
<dbReference type="PANTHER" id="PTHR32097:SF4">
    <property type="entry name" value="GENERAL STRESS PROTEIN 16U"/>
    <property type="match status" value="1"/>
</dbReference>
<dbReference type="InterPro" id="IPR012337">
    <property type="entry name" value="RNaseH-like_sf"/>
</dbReference>
<evidence type="ECO:0000259" key="4">
    <source>
        <dbReference type="PROSITE" id="PS50172"/>
    </source>
</evidence>
<dbReference type="OrthoDB" id="190275at2"/>
<dbReference type="HOGENOM" id="CLU_416716_0_0_11"/>
<dbReference type="PROSITE" id="PS50172">
    <property type="entry name" value="BRCT"/>
    <property type="match status" value="1"/>
</dbReference>
<dbReference type="Gene3D" id="3.40.50.10190">
    <property type="entry name" value="BRCT domain"/>
    <property type="match status" value="1"/>
</dbReference>
<feature type="compositionally biased region" description="Low complexity" evidence="3">
    <location>
        <begin position="316"/>
        <end position="326"/>
    </location>
</feature>
<dbReference type="STRING" id="593907.Celgi_0511"/>
<accession>F8A618</accession>
<evidence type="ECO:0000256" key="1">
    <source>
        <dbReference type="ARBA" id="ARBA00008775"/>
    </source>
</evidence>
<dbReference type="GO" id="GO:0003676">
    <property type="term" value="F:nucleic acid binding"/>
    <property type="evidence" value="ECO:0007669"/>
    <property type="project" value="InterPro"/>
</dbReference>
<dbReference type="SUPFAM" id="SSF53098">
    <property type="entry name" value="Ribonuclease H-like"/>
    <property type="match status" value="1"/>
</dbReference>
<keyword evidence="6" id="KW-1185">Reference proteome</keyword>
<keyword evidence="2" id="KW-0540">Nuclease</keyword>
<dbReference type="CDD" id="cd06974">
    <property type="entry name" value="TerD_like"/>
    <property type="match status" value="1"/>
</dbReference>
<proteinExistence type="inferred from homology"/>
<dbReference type="eggNOG" id="COG2310">
    <property type="taxonomic scope" value="Bacteria"/>
</dbReference>
<dbReference type="AlphaFoldDB" id="F8A618"/>
<reference evidence="6" key="1">
    <citation type="submission" date="2011-04" db="EMBL/GenBank/DDBJ databases">
        <title>Complete sequence of Cellvibrio gilvus ATCC 13127.</title>
        <authorList>
            <person name="Lucas S."/>
            <person name="Han J."/>
            <person name="Lapidus A."/>
            <person name="Cheng J.-F."/>
            <person name="Goodwin L."/>
            <person name="Pitluck S."/>
            <person name="Peters L."/>
            <person name="Munk A."/>
            <person name="Detter J.C."/>
            <person name="Han C."/>
            <person name="Tapia R."/>
            <person name="Land M."/>
            <person name="Hauser L."/>
            <person name="Kyrpides N."/>
            <person name="Ivanova N."/>
            <person name="Ovchinnikova G."/>
            <person name="Pagani I."/>
            <person name="Mead D."/>
            <person name="Brumm P."/>
            <person name="Woyke T."/>
        </authorList>
    </citation>
    <scope>NUCLEOTIDE SEQUENCE [LARGE SCALE GENOMIC DNA]</scope>
    <source>
        <strain evidence="6">ATCC 13127 / NRRL B-14078</strain>
    </source>
</reference>
<dbReference type="Gene3D" id="3.30.420.10">
    <property type="entry name" value="Ribonuclease H-like superfamily/Ribonuclease H"/>
    <property type="match status" value="1"/>
</dbReference>
<dbReference type="EMBL" id="CP002665">
    <property type="protein sequence ID" value="AEI11033.1"/>
    <property type="molecule type" value="Genomic_DNA"/>
</dbReference>
<comment type="similarity">
    <text evidence="1">Belongs to the CAPAB/TerDEXZ family.</text>
</comment>
<protein>
    <submittedName>
        <fullName evidence="5">DNA polymerase III, epsilon subunit</fullName>
    </submittedName>
</protein>
<dbReference type="Pfam" id="PF02342">
    <property type="entry name" value="TerD"/>
    <property type="match status" value="1"/>
</dbReference>
<evidence type="ECO:0000313" key="6">
    <source>
        <dbReference type="Proteomes" id="UP000000485"/>
    </source>
</evidence>
<dbReference type="Gene3D" id="2.60.60.30">
    <property type="entry name" value="sav2460 like domains"/>
    <property type="match status" value="1"/>
</dbReference>
<dbReference type="Pfam" id="PF00929">
    <property type="entry name" value="RNase_T"/>
    <property type="match status" value="1"/>
</dbReference>
<dbReference type="FunFam" id="3.30.420.10:FF:000045">
    <property type="entry name" value="3'-5' exonuclease DinG"/>
    <property type="match status" value="1"/>
</dbReference>
<dbReference type="PANTHER" id="PTHR32097">
    <property type="entry name" value="CAMP-BINDING PROTEIN 1-RELATED"/>
    <property type="match status" value="1"/>
</dbReference>
<dbReference type="SUPFAM" id="SSF52113">
    <property type="entry name" value="BRCT domain"/>
    <property type="match status" value="1"/>
</dbReference>
<gene>
    <name evidence="5" type="ordered locus">Celgi_0511</name>
</gene>
<dbReference type="InterPro" id="IPR051324">
    <property type="entry name" value="Stress/Tellurium_Resist"/>
</dbReference>
<evidence type="ECO:0000256" key="2">
    <source>
        <dbReference type="ARBA" id="ARBA00022839"/>
    </source>
</evidence>
<dbReference type="SMART" id="SM00479">
    <property type="entry name" value="EXOIII"/>
    <property type="match status" value="1"/>
</dbReference>
<dbReference type="InterPro" id="IPR036420">
    <property type="entry name" value="BRCT_dom_sf"/>
</dbReference>
<keyword evidence="2" id="KW-0378">Hydrolase</keyword>
<sequence>MRRCLRHAALVIWPAARRSASVSSPAHKWAVVDVETSGLSARSHRVLSVAAAALDERGNVEDSFESLLDPGCDPGPVHIHGLTRERLAGSPQFAEVSSRLNRILSGRVLVAHNAAFDHGFLQAESIRAGLDDPVTHRLCTVALSRRIGVPVPNHRLDTLASYWRIPRGQAHVAADDVRVLVDVFRRSRELADRLAMPLPVVATADLGVIRPDPPAWSKRRCDWSWPGRLAPGAPLVQGMKVVITGDTRRPRETLCQMAEDAGLEIMSSVSKFTSVVVCNRAAGFESSKLVRAADLGTHVIDEATLLRLLPQVLPGAPRTASTATPRTAPPRPTAAPAASQPQLPPAAPSSATAPAARERRPAPGRYAQRRVLVLGGPHDHAADIRALVVAGGGAAAVNLSLNVTDLVALLGAEQDRRVEKARAAGVRVHLGGGVPAAELLARLLAQEDAAAAPVASGDEALELPRGGVVDLPAASEWTVRASWRVDEAPGADVDVVALLLDQDGRVSTDEDFVFYNQPSSDRDAVRLVVDGPHEQSVAIDLDQLPDHCDRIVVAAAVGGGPTFGDVGAIELNVDHPDGSFVTATLDAATSERTLVLTELYLRAGTWRVRVVGQGYDHGLAELAASHGVAVDDR</sequence>
<dbReference type="InterPro" id="IPR036397">
    <property type="entry name" value="RNaseH_sf"/>
</dbReference>
<dbReference type="KEGG" id="cga:Celgi_0511"/>
<dbReference type="Proteomes" id="UP000000485">
    <property type="component" value="Chromosome"/>
</dbReference>
<evidence type="ECO:0000313" key="5">
    <source>
        <dbReference type="EMBL" id="AEI11033.1"/>
    </source>
</evidence>
<name>F8A618_CELGA</name>
<dbReference type="Pfam" id="PF00533">
    <property type="entry name" value="BRCT"/>
    <property type="match status" value="1"/>
</dbReference>
<dbReference type="eggNOG" id="COG0847">
    <property type="taxonomic scope" value="Bacteria"/>
</dbReference>
<evidence type="ECO:0000256" key="3">
    <source>
        <dbReference type="SAM" id="MobiDB-lite"/>
    </source>
</evidence>
<feature type="region of interest" description="Disordered" evidence="3">
    <location>
        <begin position="316"/>
        <end position="362"/>
    </location>
</feature>
<dbReference type="CDD" id="cd06127">
    <property type="entry name" value="DEDDh"/>
    <property type="match status" value="1"/>
</dbReference>
<dbReference type="InterPro" id="IPR001357">
    <property type="entry name" value="BRCT_dom"/>
</dbReference>
<dbReference type="SMART" id="SM00292">
    <property type="entry name" value="BRCT"/>
    <property type="match status" value="1"/>
</dbReference>
<dbReference type="InterPro" id="IPR003325">
    <property type="entry name" value="TerD"/>
</dbReference>
<keyword evidence="2" id="KW-0269">Exonuclease</keyword>
<dbReference type="InterPro" id="IPR013520">
    <property type="entry name" value="Ribonucl_H"/>
</dbReference>